<comment type="pathway">
    <text evidence="3">Cofactor biosynthesis; thiamine diphosphate biosynthesis; 4-amino-2-methyl-5-diphosphomethylpyrimidine from 5-amino-1-(5-phospho-D-ribosyl)imidazole: step 3/3.</text>
</comment>
<evidence type="ECO:0000256" key="15">
    <source>
        <dbReference type="ARBA" id="ARBA00043176"/>
    </source>
</evidence>
<protein>
    <recommendedName>
        <fullName evidence="7">Hydroxymethylpyrimidine/phosphomethylpyrimidine kinase</fullName>
        <ecNumber evidence="5">2.7.1.49</ecNumber>
        <ecNumber evidence="6">2.7.4.7</ecNumber>
    </recommendedName>
    <alternativeName>
        <fullName evidence="14">Hydroxymethylpyrimidine kinase</fullName>
    </alternativeName>
    <alternativeName>
        <fullName evidence="15">Hydroxymethylpyrimidine phosphate kinase</fullName>
    </alternativeName>
</protein>
<dbReference type="EC" id="2.7.4.7" evidence="6"/>
<evidence type="ECO:0000256" key="12">
    <source>
        <dbReference type="ARBA" id="ARBA00022977"/>
    </source>
</evidence>
<dbReference type="PANTHER" id="PTHR20858:SF17">
    <property type="entry name" value="HYDROXYMETHYLPYRIMIDINE_PHOSPHOMETHYLPYRIMIDINE KINASE THI20-RELATED"/>
    <property type="match status" value="1"/>
</dbReference>
<evidence type="ECO:0000259" key="16">
    <source>
        <dbReference type="Pfam" id="PF08543"/>
    </source>
</evidence>
<evidence type="ECO:0000256" key="11">
    <source>
        <dbReference type="ARBA" id="ARBA00022840"/>
    </source>
</evidence>
<proteinExistence type="inferred from homology"/>
<evidence type="ECO:0000313" key="17">
    <source>
        <dbReference type="EMBL" id="MBH8594750.1"/>
    </source>
</evidence>
<name>A0A8I1DEK7_THEIN</name>
<evidence type="ECO:0000256" key="6">
    <source>
        <dbReference type="ARBA" id="ARBA00012963"/>
    </source>
</evidence>
<dbReference type="SUPFAM" id="SSF53613">
    <property type="entry name" value="Ribokinase-like"/>
    <property type="match status" value="1"/>
</dbReference>
<evidence type="ECO:0000256" key="3">
    <source>
        <dbReference type="ARBA" id="ARBA00004769"/>
    </source>
</evidence>
<keyword evidence="12" id="KW-0784">Thiamine biosynthesis</keyword>
<dbReference type="Pfam" id="PF08543">
    <property type="entry name" value="Phos_pyr_kin"/>
    <property type="match status" value="1"/>
</dbReference>
<evidence type="ECO:0000256" key="2">
    <source>
        <dbReference type="ARBA" id="ARBA00000565"/>
    </source>
</evidence>
<dbReference type="InterPro" id="IPR013749">
    <property type="entry name" value="PM/HMP-P_kinase-1"/>
</dbReference>
<accession>A0A8I1DEK7</accession>
<dbReference type="NCBIfam" id="TIGR00097">
    <property type="entry name" value="HMP-P_kinase"/>
    <property type="match status" value="1"/>
</dbReference>
<dbReference type="InterPro" id="IPR004399">
    <property type="entry name" value="HMP/HMP-P_kinase_dom"/>
</dbReference>
<keyword evidence="8 17" id="KW-0808">Transferase</keyword>
<dbReference type="GO" id="GO:0008902">
    <property type="term" value="F:hydroxymethylpyrimidine kinase activity"/>
    <property type="evidence" value="ECO:0007669"/>
    <property type="project" value="UniProtKB-EC"/>
</dbReference>
<evidence type="ECO:0000256" key="7">
    <source>
        <dbReference type="ARBA" id="ARBA00019161"/>
    </source>
</evidence>
<keyword evidence="10 17" id="KW-0418">Kinase</keyword>
<dbReference type="GO" id="GO:0005524">
    <property type="term" value="F:ATP binding"/>
    <property type="evidence" value="ECO:0007669"/>
    <property type="project" value="UniProtKB-KW"/>
</dbReference>
<dbReference type="FunFam" id="3.40.1190.20:FF:000003">
    <property type="entry name" value="Phosphomethylpyrimidine kinase ThiD"/>
    <property type="match status" value="1"/>
</dbReference>
<dbReference type="InterPro" id="IPR029056">
    <property type="entry name" value="Ribokinase-like"/>
</dbReference>
<dbReference type="RefSeq" id="WP_181731973.1">
    <property type="nucleotide sequence ID" value="NZ_JACEIR010000004.1"/>
</dbReference>
<dbReference type="EMBL" id="JAECVW010000002">
    <property type="protein sequence ID" value="MBH8594750.1"/>
    <property type="molecule type" value="Genomic_DNA"/>
</dbReference>
<comment type="caution">
    <text evidence="17">The sequence shown here is derived from an EMBL/GenBank/DDBJ whole genome shotgun (WGS) entry which is preliminary data.</text>
</comment>
<evidence type="ECO:0000256" key="9">
    <source>
        <dbReference type="ARBA" id="ARBA00022741"/>
    </source>
</evidence>
<dbReference type="Gene3D" id="3.40.1190.20">
    <property type="match status" value="1"/>
</dbReference>
<feature type="domain" description="Pyridoxamine kinase/Phosphomethylpyrimidine kinase" evidence="16">
    <location>
        <begin position="14"/>
        <end position="258"/>
    </location>
</feature>
<evidence type="ECO:0000313" key="18">
    <source>
        <dbReference type="Proteomes" id="UP000633619"/>
    </source>
</evidence>
<comment type="pathway">
    <text evidence="13">Cofactor biosynthesis; thiamine diphosphate biosynthesis; 4-amino-2-methyl-5-diphosphomethylpyrimidine from 5-amino-1-(5-phospho-D-ribosyl)imidazole: step 2/3.</text>
</comment>
<evidence type="ECO:0000256" key="1">
    <source>
        <dbReference type="ARBA" id="ARBA00000151"/>
    </source>
</evidence>
<dbReference type="AlphaFoldDB" id="A0A8I1DEK7"/>
<dbReference type="GO" id="GO:0005829">
    <property type="term" value="C:cytosol"/>
    <property type="evidence" value="ECO:0007669"/>
    <property type="project" value="TreeGrafter"/>
</dbReference>
<keyword evidence="18" id="KW-1185">Reference proteome</keyword>
<evidence type="ECO:0000256" key="13">
    <source>
        <dbReference type="ARBA" id="ARBA00037917"/>
    </source>
</evidence>
<keyword evidence="11" id="KW-0067">ATP-binding</keyword>
<evidence type="ECO:0000256" key="14">
    <source>
        <dbReference type="ARBA" id="ARBA00042102"/>
    </source>
</evidence>
<comment type="catalytic activity">
    <reaction evidence="1">
        <text>4-amino-5-hydroxymethyl-2-methylpyrimidine + ATP = 4-amino-2-methyl-5-(phosphooxymethyl)pyrimidine + ADP + H(+)</text>
        <dbReference type="Rhea" id="RHEA:23096"/>
        <dbReference type="ChEBI" id="CHEBI:15378"/>
        <dbReference type="ChEBI" id="CHEBI:16892"/>
        <dbReference type="ChEBI" id="CHEBI:30616"/>
        <dbReference type="ChEBI" id="CHEBI:58354"/>
        <dbReference type="ChEBI" id="CHEBI:456216"/>
        <dbReference type="EC" id="2.7.1.49"/>
    </reaction>
</comment>
<keyword evidence="9" id="KW-0547">Nucleotide-binding</keyword>
<dbReference type="PANTHER" id="PTHR20858">
    <property type="entry name" value="PHOSPHOMETHYLPYRIMIDINE KINASE"/>
    <property type="match status" value="1"/>
</dbReference>
<comment type="catalytic activity">
    <reaction evidence="2">
        <text>4-amino-2-methyl-5-(phosphooxymethyl)pyrimidine + ATP = 4-amino-2-methyl-5-(diphosphooxymethyl)pyrimidine + ADP</text>
        <dbReference type="Rhea" id="RHEA:19893"/>
        <dbReference type="ChEBI" id="CHEBI:30616"/>
        <dbReference type="ChEBI" id="CHEBI:57841"/>
        <dbReference type="ChEBI" id="CHEBI:58354"/>
        <dbReference type="ChEBI" id="CHEBI:456216"/>
        <dbReference type="EC" id="2.7.4.7"/>
    </reaction>
</comment>
<gene>
    <name evidence="17" type="primary">thiD</name>
    <name evidence="17" type="ORF">I8U20_05325</name>
</gene>
<sequence length="269" mass="28739">MKQIARALTIAGSDSGGGAGIQADLKTFQELYVFGMSSITAITAQNTLGVQKVGVVDPDLVAKQIDSVVTDLGVDAAKTGMLANAEIIEVVAAKVKEHQIGPLVIDPVMVSTSGHQLLTEDARVAMKEKLLPLATLVTPNLHEAEILADQRITGWEDRKQAARKLVDEGAKAVIIKGGHGKEEEAIDLLYDGKDFVSFSSPRFKTKNTHGTGCTFSAAITAYLAKGESLHEAVRQAKNFITAAVGNPLMLGKGNGPTNHFAYRRKEEYQ</sequence>
<dbReference type="CDD" id="cd01169">
    <property type="entry name" value="HMPP_kinase"/>
    <property type="match status" value="1"/>
</dbReference>
<evidence type="ECO:0000256" key="4">
    <source>
        <dbReference type="ARBA" id="ARBA00009879"/>
    </source>
</evidence>
<comment type="similarity">
    <text evidence="4">Belongs to the ThiD family.</text>
</comment>
<dbReference type="Proteomes" id="UP000633619">
    <property type="component" value="Unassembled WGS sequence"/>
</dbReference>
<evidence type="ECO:0000256" key="8">
    <source>
        <dbReference type="ARBA" id="ARBA00022679"/>
    </source>
</evidence>
<dbReference type="GO" id="GO:0008972">
    <property type="term" value="F:phosphomethylpyrimidine kinase activity"/>
    <property type="evidence" value="ECO:0007669"/>
    <property type="project" value="UniProtKB-EC"/>
</dbReference>
<organism evidence="17 18">
    <name type="scientific">Thermoactinomyces intermedius</name>
    <dbReference type="NCBI Taxonomy" id="2024"/>
    <lineage>
        <taxon>Bacteria</taxon>
        <taxon>Bacillati</taxon>
        <taxon>Bacillota</taxon>
        <taxon>Bacilli</taxon>
        <taxon>Bacillales</taxon>
        <taxon>Thermoactinomycetaceae</taxon>
        <taxon>Thermoactinomyces</taxon>
    </lineage>
</organism>
<dbReference type="EC" id="2.7.1.49" evidence="5"/>
<evidence type="ECO:0000256" key="5">
    <source>
        <dbReference type="ARBA" id="ARBA00012135"/>
    </source>
</evidence>
<dbReference type="GO" id="GO:0009228">
    <property type="term" value="P:thiamine biosynthetic process"/>
    <property type="evidence" value="ECO:0007669"/>
    <property type="project" value="UniProtKB-KW"/>
</dbReference>
<reference evidence="17 18" key="1">
    <citation type="submission" date="2020-12" db="EMBL/GenBank/DDBJ databases">
        <title>WGS of Thermoactinomyces spp.</title>
        <authorList>
            <person name="Cheng K."/>
        </authorList>
    </citation>
    <scope>NUCLEOTIDE SEQUENCE [LARGE SCALE GENOMIC DNA]</scope>
    <source>
        <strain evidence="18">CICC 10671\DSM 43846</strain>
    </source>
</reference>
<evidence type="ECO:0000256" key="10">
    <source>
        <dbReference type="ARBA" id="ARBA00022777"/>
    </source>
</evidence>